<comment type="caution">
    <text evidence="1">The sequence shown here is derived from an EMBL/GenBank/DDBJ whole genome shotgun (WGS) entry which is preliminary data.</text>
</comment>
<dbReference type="PANTHER" id="PTHR33657:SF6">
    <property type="entry name" value="SECRETED PROTEIN"/>
    <property type="match status" value="1"/>
</dbReference>
<proteinExistence type="predicted"/>
<dbReference type="PIRSF" id="PIRSF029958">
    <property type="entry name" value="Necrosis-inducing_protein"/>
    <property type="match status" value="1"/>
</dbReference>
<dbReference type="InterPro" id="IPR008701">
    <property type="entry name" value="NPP1"/>
</dbReference>
<dbReference type="PANTHER" id="PTHR33657">
    <property type="entry name" value="DOMAIN PROTEIN, PUTATIVE (AFU_ORTHOLOGUE AFUA_5G00600)-RELATED"/>
    <property type="match status" value="1"/>
</dbReference>
<name>A0ABU4L6N4_9ACTN</name>
<dbReference type="PROSITE" id="PS51318">
    <property type="entry name" value="TAT"/>
    <property type="match status" value="1"/>
</dbReference>
<dbReference type="Pfam" id="PF05630">
    <property type="entry name" value="NPP1"/>
    <property type="match status" value="1"/>
</dbReference>
<dbReference type="RefSeq" id="WP_086760193.1">
    <property type="nucleotide sequence ID" value="NZ_JAGJBZ010000001.1"/>
</dbReference>
<evidence type="ECO:0000313" key="2">
    <source>
        <dbReference type="Proteomes" id="UP001271723"/>
    </source>
</evidence>
<sequence length="264" mass="28791">MRTSPSPKPNRPGTRRHRLRTALVAALGSGALVLMTPAVASAEVIPKLPQNATGFEQAFSPAYDYDKDGCYATAAISGDGRLNPGLAPGGAVNGHCRDMAQLDNANTYARGKCDNGWCAVMYASYFEKDQSAAGVAGHRHDFEHVVVWVKDNQVQYVSTSQHSGWKWYPRSQVRFDGTHPKVVYHKDGASTHFFRLANSGDDRVENHTGNWFFPRLVGWGGYPGGYRDRLMNANFGAASIKITDGRLGDALNAAKPPIQFNAYA</sequence>
<reference evidence="1 2" key="1">
    <citation type="journal article" date="2023" name="Microb. Genom.">
        <title>Mesoterricola silvestris gen. nov., sp. nov., Mesoterricola sediminis sp. nov., Geothrix oryzae sp. nov., Geothrix edaphica sp. nov., Geothrix rubra sp. nov., and Geothrix limicola sp. nov., six novel members of Acidobacteriota isolated from soils.</title>
        <authorList>
            <person name="Weisberg A.J."/>
            <person name="Pearce E."/>
            <person name="Kramer C.G."/>
            <person name="Chang J.H."/>
            <person name="Clarke C.R."/>
        </authorList>
    </citation>
    <scope>NUCLEOTIDE SEQUENCE [LARGE SCALE GENOMIC DNA]</scope>
    <source>
        <strain evidence="1 2">NRRL_B-2795</strain>
    </source>
</reference>
<dbReference type="EMBL" id="JARAVY010000007">
    <property type="protein sequence ID" value="MDX2910980.1"/>
    <property type="molecule type" value="Genomic_DNA"/>
</dbReference>
<evidence type="ECO:0000313" key="1">
    <source>
        <dbReference type="EMBL" id="MDX2910980.1"/>
    </source>
</evidence>
<accession>A0ABU4L6N4</accession>
<keyword evidence="2" id="KW-1185">Reference proteome</keyword>
<dbReference type="InterPro" id="IPR006311">
    <property type="entry name" value="TAT_signal"/>
</dbReference>
<gene>
    <name evidence="1" type="ORF">PV517_20055</name>
</gene>
<protein>
    <submittedName>
        <fullName evidence="1">NPP1 family protein</fullName>
    </submittedName>
</protein>
<organism evidence="1 2">
    <name type="scientific">Streptomyces griseiscabiei</name>
    <dbReference type="NCBI Taxonomy" id="2993540"/>
    <lineage>
        <taxon>Bacteria</taxon>
        <taxon>Bacillati</taxon>
        <taxon>Actinomycetota</taxon>
        <taxon>Actinomycetes</taxon>
        <taxon>Kitasatosporales</taxon>
        <taxon>Streptomycetaceae</taxon>
        <taxon>Streptomyces</taxon>
    </lineage>
</organism>
<dbReference type="Proteomes" id="UP001271723">
    <property type="component" value="Unassembled WGS sequence"/>
</dbReference>